<reference evidence="9" key="1">
    <citation type="submission" date="2020-05" db="EMBL/GenBank/DDBJ databases">
        <title>Phylogenomic resolution of chytrid fungi.</title>
        <authorList>
            <person name="Stajich J.E."/>
            <person name="Amses K."/>
            <person name="Simmons R."/>
            <person name="Seto K."/>
            <person name="Myers J."/>
            <person name="Bonds A."/>
            <person name="Quandt C.A."/>
            <person name="Barry K."/>
            <person name="Liu P."/>
            <person name="Grigoriev I."/>
            <person name="Longcore J.E."/>
            <person name="James T.Y."/>
        </authorList>
    </citation>
    <scope>NUCLEOTIDE SEQUENCE</scope>
    <source>
        <strain evidence="9">JEL0379</strain>
    </source>
</reference>
<evidence type="ECO:0000256" key="4">
    <source>
        <dbReference type="ARBA" id="ARBA00006427"/>
    </source>
</evidence>
<feature type="domain" description="TEX10-like TPR repeats" evidence="8">
    <location>
        <begin position="579"/>
        <end position="936"/>
    </location>
</feature>
<comment type="subcellular location">
    <subcellularLocation>
        <location evidence="2">Nucleus</location>
        <location evidence="2">Nucleolus</location>
    </subcellularLocation>
    <subcellularLocation>
        <location evidence="3">Nucleus</location>
        <location evidence="3">Nucleoplasm</location>
    </subcellularLocation>
</comment>
<evidence type="ECO:0000259" key="8">
    <source>
        <dbReference type="Pfam" id="PF25781"/>
    </source>
</evidence>
<evidence type="ECO:0000256" key="2">
    <source>
        <dbReference type="ARBA" id="ARBA00004604"/>
    </source>
</evidence>
<comment type="subunit">
    <text evidence="6">Component of the RIX1 complex.</text>
</comment>
<gene>
    <name evidence="9" type="ORF">HDU87_004804</name>
</gene>
<dbReference type="GO" id="GO:0120330">
    <property type="term" value="C:rixosome complex"/>
    <property type="evidence" value="ECO:0007669"/>
    <property type="project" value="UniProtKB-UniRule"/>
</dbReference>
<dbReference type="GO" id="GO:0006364">
    <property type="term" value="P:rRNA processing"/>
    <property type="evidence" value="ECO:0007669"/>
    <property type="project" value="UniProtKB-UniRule"/>
</dbReference>
<dbReference type="GO" id="GO:0005634">
    <property type="term" value="C:nucleus"/>
    <property type="evidence" value="ECO:0007669"/>
    <property type="project" value="UniProtKB-SubCell"/>
</dbReference>
<dbReference type="SUPFAM" id="SSF48371">
    <property type="entry name" value="ARM repeat"/>
    <property type="match status" value="1"/>
</dbReference>
<feature type="domain" description="Pre-rRNA-processing protein Ipi1 N-terminal" evidence="7">
    <location>
        <begin position="140"/>
        <end position="237"/>
    </location>
</feature>
<evidence type="ECO:0000313" key="9">
    <source>
        <dbReference type="EMBL" id="KAJ3176872.1"/>
    </source>
</evidence>
<name>A0AAD5TIC0_9FUNG</name>
<evidence type="ECO:0000256" key="1">
    <source>
        <dbReference type="ARBA" id="ARBA00002355"/>
    </source>
</evidence>
<dbReference type="Proteomes" id="UP001212152">
    <property type="component" value="Unassembled WGS sequence"/>
</dbReference>
<protein>
    <recommendedName>
        <fullName evidence="6">Pre-rRNA-processing protein</fullName>
    </recommendedName>
</protein>
<evidence type="ECO:0000256" key="5">
    <source>
        <dbReference type="ARBA" id="ARBA00023242"/>
    </source>
</evidence>
<dbReference type="Pfam" id="PF25781">
    <property type="entry name" value="TPR_TEX10"/>
    <property type="match status" value="1"/>
</dbReference>
<keyword evidence="5 6" id="KW-0539">Nucleus</keyword>
<proteinExistence type="inferred from homology"/>
<keyword evidence="10" id="KW-1185">Reference proteome</keyword>
<evidence type="ECO:0000256" key="3">
    <source>
        <dbReference type="ARBA" id="ARBA00004642"/>
    </source>
</evidence>
<dbReference type="InterPro" id="IPR057949">
    <property type="entry name" value="TPR_TEX10"/>
</dbReference>
<dbReference type="EMBL" id="JADGJQ010000037">
    <property type="protein sequence ID" value="KAJ3176872.1"/>
    <property type="molecule type" value="Genomic_DNA"/>
</dbReference>
<keyword evidence="6" id="KW-0698">rRNA processing</keyword>
<evidence type="ECO:0000256" key="6">
    <source>
        <dbReference type="RuleBase" id="RU368021"/>
    </source>
</evidence>
<evidence type="ECO:0000313" key="10">
    <source>
        <dbReference type="Proteomes" id="UP001212152"/>
    </source>
</evidence>
<dbReference type="PANTHER" id="PTHR16056">
    <property type="entry name" value="REGULATOR OF MICROTUBULE DYNAMICS PROTEIN"/>
    <property type="match status" value="1"/>
</dbReference>
<organism evidence="9 10">
    <name type="scientific">Geranomyces variabilis</name>
    <dbReference type="NCBI Taxonomy" id="109894"/>
    <lineage>
        <taxon>Eukaryota</taxon>
        <taxon>Fungi</taxon>
        <taxon>Fungi incertae sedis</taxon>
        <taxon>Chytridiomycota</taxon>
        <taxon>Chytridiomycota incertae sedis</taxon>
        <taxon>Chytridiomycetes</taxon>
        <taxon>Spizellomycetales</taxon>
        <taxon>Powellomycetaceae</taxon>
        <taxon>Geranomyces</taxon>
    </lineage>
</organism>
<keyword evidence="6" id="KW-0690">Ribosome biogenesis</keyword>
<dbReference type="PANTHER" id="PTHR16056:SF2">
    <property type="entry name" value="TESTIS-EXPRESSED PROTEIN 10"/>
    <property type="match status" value="1"/>
</dbReference>
<dbReference type="Pfam" id="PF12333">
    <property type="entry name" value="Ipi1_N"/>
    <property type="match status" value="1"/>
</dbReference>
<comment type="function">
    <text evidence="1 6">Component of the RIX1 complex required for processing of ITS2 sequences from 35S pre-rRNA.</text>
</comment>
<comment type="caution">
    <text evidence="9">The sequence shown here is derived from an EMBL/GenBank/DDBJ whole genome shotgun (WGS) entry which is preliminary data.</text>
</comment>
<dbReference type="InterPro" id="IPR024679">
    <property type="entry name" value="Ipi1_N"/>
</dbReference>
<dbReference type="AlphaFoldDB" id="A0AAD5TIC0"/>
<sequence>MPKATRRKKLKAEDFRKTKLKVGKKLAPAANQTDASFKSQSIVVPNQSLGEVKSASDLVNNRNQSFKDMIVQLRHYAAQSRKDALTGLREIQRKHAGAFKTQLSVIVAATAPVMVDEEGDVRKTLLLFFQDFIPTVTKDHIRPFMSLIVAYTCSSMTHISEHIRLDGLKFLTVWQTHYPALLVTHAEKVIPNYLSMLATNSKAQGMGGAGTGSSLLVNPRSQLGGAKARVEVLESLFGYLTLVLHKGSNAWWFFPGVDIQRGVSYNSPTASTVTCQQARQTGAVPNGASQLLRNEDRERLHNGGSFELFGAAATSGVQSDRVVIGSIGTGHKQIAAIRNTYQLAEFDQLQAFIDVLMPSLVDIWLESGPNALTPGSIALTPALSVMHTVLKMMNLMWRSILVEFKEKSLANWATRWLKTISKHFMIHFPFGSGNFTVRDKQVEVILQDMNILFCELLSHFSLSVAPSADESSASNEAAMLDYLTELFAGKSAKSQMDNTVVILSTQQFEATFPVVWSLLRTTSSEESSSFLRAFVERGNMMWGTPSAISSFEFVSRLLMLSNHREAAQRFALSASSVDILRQWVLLLPKRLWQLKSSNSVFSQHILEVLTYILRNNPCNFAVDKAVTNGLEASIVPFFHADTAKGSIFGPFLECPETVQMAAVTLLYYLPSWPAKLVRGFAEVTTNVSVSSAVVCHALGLLNHRQTRSSLPLPFDTYVSILLTVGAVGWTSADLAGLVNEAQPASNQTCAVFGTDDILRYRLKKQGTHITAANYWKRRVQIMSQLVACLGHQTELQAVLLQGFSNLPGQLPLDAFYGIAQAVLAIDEKNTSERDYTRGFLLDLANLLVAGVRTCYQSAANTEARKSAEYALEVAAALLRRDVGMRRAALLAILTHLNVSAEATELQIRSTHDILSTLKVATRLMLGTELLRNAVAEDEMCMQRLREIATTVENFMAQPTNAALRNQPLAEEAGMLSRFFIS</sequence>
<dbReference type="InterPro" id="IPR016024">
    <property type="entry name" value="ARM-type_fold"/>
</dbReference>
<accession>A0AAD5TIC0</accession>
<comment type="similarity">
    <text evidence="4 6">Belongs to the IPI1/TEX10 family.</text>
</comment>
<evidence type="ECO:0000259" key="7">
    <source>
        <dbReference type="Pfam" id="PF12333"/>
    </source>
</evidence>